<protein>
    <submittedName>
        <fullName evidence="1">Uncharacterized protein</fullName>
    </submittedName>
</protein>
<dbReference type="AlphaFoldDB" id="A0A699SZF8"/>
<accession>A0A699SZF8</accession>
<feature type="non-terminal residue" evidence="1">
    <location>
        <position position="57"/>
    </location>
</feature>
<proteinExistence type="predicted"/>
<gene>
    <name evidence="1" type="ORF">Tci_874929</name>
</gene>
<dbReference type="EMBL" id="BKCJ011201660">
    <property type="protein sequence ID" value="GFD02960.1"/>
    <property type="molecule type" value="Genomic_DNA"/>
</dbReference>
<organism evidence="1">
    <name type="scientific">Tanacetum cinerariifolium</name>
    <name type="common">Dalmatian daisy</name>
    <name type="synonym">Chrysanthemum cinerariifolium</name>
    <dbReference type="NCBI Taxonomy" id="118510"/>
    <lineage>
        <taxon>Eukaryota</taxon>
        <taxon>Viridiplantae</taxon>
        <taxon>Streptophyta</taxon>
        <taxon>Embryophyta</taxon>
        <taxon>Tracheophyta</taxon>
        <taxon>Spermatophyta</taxon>
        <taxon>Magnoliopsida</taxon>
        <taxon>eudicotyledons</taxon>
        <taxon>Gunneridae</taxon>
        <taxon>Pentapetalae</taxon>
        <taxon>asterids</taxon>
        <taxon>campanulids</taxon>
        <taxon>Asterales</taxon>
        <taxon>Asteraceae</taxon>
        <taxon>Asteroideae</taxon>
        <taxon>Anthemideae</taxon>
        <taxon>Anthemidinae</taxon>
        <taxon>Tanacetum</taxon>
    </lineage>
</organism>
<evidence type="ECO:0000313" key="1">
    <source>
        <dbReference type="EMBL" id="GFD02960.1"/>
    </source>
</evidence>
<name>A0A699SZF8_TANCI</name>
<comment type="caution">
    <text evidence="1">The sequence shown here is derived from an EMBL/GenBank/DDBJ whole genome shotgun (WGS) entry which is preliminary data.</text>
</comment>
<reference evidence="1" key="1">
    <citation type="journal article" date="2019" name="Sci. Rep.">
        <title>Draft genome of Tanacetum cinerariifolium, the natural source of mosquito coil.</title>
        <authorList>
            <person name="Yamashiro T."/>
            <person name="Shiraishi A."/>
            <person name="Satake H."/>
            <person name="Nakayama K."/>
        </authorList>
    </citation>
    <scope>NUCLEOTIDE SEQUENCE</scope>
</reference>
<sequence length="57" mass="6960">MTWFEIAHLIMLTKRRSNTKNIAKKYIAIKEYEHDDLKRANEDTCHAYQEIFRVMDE</sequence>